<dbReference type="Proteomes" id="UP000266861">
    <property type="component" value="Unassembled WGS sequence"/>
</dbReference>
<dbReference type="AlphaFoldDB" id="A0A397JF71"/>
<reference evidence="1 2" key="1">
    <citation type="submission" date="2018-08" db="EMBL/GenBank/DDBJ databases">
        <title>Genome and evolution of the arbuscular mycorrhizal fungus Diversispora epigaea (formerly Glomus versiforme) and its bacterial endosymbionts.</title>
        <authorList>
            <person name="Sun X."/>
            <person name="Fei Z."/>
            <person name="Harrison M."/>
        </authorList>
    </citation>
    <scope>NUCLEOTIDE SEQUENCE [LARGE SCALE GENOMIC DNA]</scope>
    <source>
        <strain evidence="1 2">IT104</strain>
    </source>
</reference>
<evidence type="ECO:0000313" key="1">
    <source>
        <dbReference type="EMBL" id="RHZ86671.1"/>
    </source>
</evidence>
<evidence type="ECO:0000313" key="2">
    <source>
        <dbReference type="Proteomes" id="UP000266861"/>
    </source>
</evidence>
<name>A0A397JF71_9GLOM</name>
<organism evidence="1 2">
    <name type="scientific">Diversispora epigaea</name>
    <dbReference type="NCBI Taxonomy" id="1348612"/>
    <lineage>
        <taxon>Eukaryota</taxon>
        <taxon>Fungi</taxon>
        <taxon>Fungi incertae sedis</taxon>
        <taxon>Mucoromycota</taxon>
        <taxon>Glomeromycotina</taxon>
        <taxon>Glomeromycetes</taxon>
        <taxon>Diversisporales</taxon>
        <taxon>Diversisporaceae</taxon>
        <taxon>Diversispora</taxon>
    </lineage>
</organism>
<dbReference type="OrthoDB" id="2417211at2759"/>
<comment type="caution">
    <text evidence="1">The sequence shown here is derived from an EMBL/GenBank/DDBJ whole genome shotgun (WGS) entry which is preliminary data.</text>
</comment>
<sequence>MTTPKFFKLVNLTDEWTRFLNMRNPKVWFKLANHIDEWARVSLKEVEYVYDLKEEIKNKMTPKLDVFTPPSLILKATHNKDNPNEAIVLRNRDKLVSVLKHFKIEGLDVKNSFARNILLFVNAPSDEHQGKNRRKNFYVHAYNDKGELLEKSDKFTMRDNKEYIYFLRIMNARGLKRINDTSENPEIITSLEDIQHNEYYKISVPSVTLLSQKKTFYVQRYNDAGEPLKKFDKFIMRNNEEYINFLKIMNARGLERINDTSENLEIITSFQDIQRNEYYNISSPYDEHQGKNRKKTFYVQAYNNEGELLENFEKFTIRNNEEYKNFLKSMEAKGLECIHDTSNKRQVIISLEDIQHNEFYQINASYLTAIKKGVVWSKVEDMAMENETLLAVKNFLNEKFKLLVETFPNRIMYKKNKPIMEWGGILVCNNNVFLLESKHKMTDEHVNKLVNRLNEFSEKLKDTECLEFKKLLGKQYIGVACGSLFPEELRTQSMNKLGLIVVYPSGNRYKVEVPENLNIH</sequence>
<accession>A0A397JF71</accession>
<keyword evidence="2" id="KW-1185">Reference proteome</keyword>
<proteinExistence type="predicted"/>
<dbReference type="EMBL" id="PQFF01000045">
    <property type="protein sequence ID" value="RHZ86671.1"/>
    <property type="molecule type" value="Genomic_DNA"/>
</dbReference>
<protein>
    <submittedName>
        <fullName evidence="1">Uncharacterized protein</fullName>
    </submittedName>
</protein>
<gene>
    <name evidence="1" type="ORF">Glove_48g67</name>
</gene>